<evidence type="ECO:0000256" key="1">
    <source>
        <dbReference type="ARBA" id="ARBA00004567"/>
    </source>
</evidence>
<comment type="subunit">
    <text evidence="9">Component of the nuclear pore complex (NPC).</text>
</comment>
<keyword evidence="8 9" id="KW-0539">Nucleus</keyword>
<proteinExistence type="inferred from homology"/>
<organism evidence="11 12">
    <name type="scientific">Polyplosphaeria fusca</name>
    <dbReference type="NCBI Taxonomy" id="682080"/>
    <lineage>
        <taxon>Eukaryota</taxon>
        <taxon>Fungi</taxon>
        <taxon>Dikarya</taxon>
        <taxon>Ascomycota</taxon>
        <taxon>Pezizomycotina</taxon>
        <taxon>Dothideomycetes</taxon>
        <taxon>Pleosporomycetidae</taxon>
        <taxon>Pleosporales</taxon>
        <taxon>Tetraplosphaeriaceae</taxon>
        <taxon>Polyplosphaeria</taxon>
    </lineage>
</organism>
<dbReference type="Pfam" id="PF07575">
    <property type="entry name" value="Nucleopor_Nup85"/>
    <property type="match status" value="1"/>
</dbReference>
<dbReference type="PANTHER" id="PTHR13373">
    <property type="entry name" value="FROUNT PROTEIN-RELATED"/>
    <property type="match status" value="1"/>
</dbReference>
<feature type="compositionally biased region" description="Polar residues" evidence="10">
    <location>
        <begin position="165"/>
        <end position="177"/>
    </location>
</feature>
<comment type="function">
    <text evidence="9">Functions as a component of the nuclear pore complex (NPC).</text>
</comment>
<keyword evidence="6 9" id="KW-0811">Translocation</keyword>
<dbReference type="GO" id="GO:0031965">
    <property type="term" value="C:nuclear membrane"/>
    <property type="evidence" value="ECO:0007669"/>
    <property type="project" value="UniProtKB-UniRule"/>
</dbReference>
<evidence type="ECO:0000256" key="6">
    <source>
        <dbReference type="ARBA" id="ARBA00023010"/>
    </source>
</evidence>
<keyword evidence="9" id="KW-0472">Membrane</keyword>
<keyword evidence="12" id="KW-1185">Reference proteome</keyword>
<feature type="compositionally biased region" description="Low complexity" evidence="10">
    <location>
        <begin position="85"/>
        <end position="95"/>
    </location>
</feature>
<evidence type="ECO:0000256" key="9">
    <source>
        <dbReference type="RuleBase" id="RU365073"/>
    </source>
</evidence>
<feature type="compositionally biased region" description="Pro residues" evidence="10">
    <location>
        <begin position="1"/>
        <end position="12"/>
    </location>
</feature>
<evidence type="ECO:0000256" key="8">
    <source>
        <dbReference type="ARBA" id="ARBA00023242"/>
    </source>
</evidence>
<evidence type="ECO:0000256" key="10">
    <source>
        <dbReference type="SAM" id="MobiDB-lite"/>
    </source>
</evidence>
<sequence>MFRLPSPSPPSTPGYRRSSRNVPSTTPAGPPPDSSFPSSTPAGPPPSAGLFGANSLRAPVFTRPALGSSPPKNNGELFGLGSGSYGTSTSGRPGSQRGRSFRVPSSSSDDEDDEGDEYEGAEAEYSDDAEMHEGQDDGQDAEEEEEDDSDAEVDTRDVVPVRSGRLSQSLASRTSDIGNHVPGAKLVHSGAKQSQHDLLALAKGLSRGTGSQSLPEPPEIILETERLMDQLHESQLSDTLEKRDDVLAEIAQQLVSLWKGAYQSSAPADLFESRTYGSKGKFTDANRLVNLLLQIRYPSSIGQDARPSSFSLVPTSSNARHFKPIPKILLDYLDTYHTTVSEVEAVFNHPRGYSAHPQFWDAIHFSVLRGNFTATLRLLKHARLEAAATSKDDNLGHAGYGGAHLVHANNAVSAAIRLLHECPAVNADNWDVKGQDWALFRRHVQQTVDELHDYSEGDSRSRHDLSHSFQPSHFGMSQSQQFSLSVASRKAESKVPWSVYEGLHRLYRFLMGDEDEIITLAADWFEAALLLTAWWNGDDEDDAQGSLAASRRSVARSQRLRPVDATPIQAYCQRLSAALDAACNIGDEKPVMNANDSFEVGLACICDDNIEGVLHVLRSLSLSLAAAVAEIATAGEWFRKEAGILDQFDQSDLMVLSYNEEHPAALTKDDILREYATALAKHETFVDLEENSREGWELAIQVLGRMSDRSTAGDRIESIIDTLPLQSARRVDKITRLCNGLGLSDQARKVALKFADHLRHNTQEYGDVLVYYARAHDAMKVQEVLRVLVAHCLVKSIAYPPHDELDDMLHSLITCPKQTLTQEAQTDPEAARILSTYLSGYATIRKFYDTRDEEILCAEGEKPKHRPMERKKIAGAALMVIIQSAASSLRGGRYDPKVETVIQVDVLLTLLGEALVFVNQEKRTLSMKNIYALMSAVENIDTAPPLIRAQAEECLRTTLAAAHDAPVPSPDSLLQKSTSNLTTASSQYSLIGSQDLPSTDGQSTESSTVLVKGGSVDDARRAWDWRKGFKDSATGKDIIRVLRLGLAKESARAFAGGEFK</sequence>
<feature type="compositionally biased region" description="Acidic residues" evidence="10">
    <location>
        <begin position="136"/>
        <end position="152"/>
    </location>
</feature>
<evidence type="ECO:0000256" key="5">
    <source>
        <dbReference type="ARBA" id="ARBA00022927"/>
    </source>
</evidence>
<dbReference type="PANTHER" id="PTHR13373:SF21">
    <property type="entry name" value="NUCLEAR PORE COMPLEX PROTEIN NUP85"/>
    <property type="match status" value="1"/>
</dbReference>
<evidence type="ECO:0000313" key="12">
    <source>
        <dbReference type="Proteomes" id="UP000799444"/>
    </source>
</evidence>
<feature type="compositionally biased region" description="Acidic residues" evidence="10">
    <location>
        <begin position="108"/>
        <end position="128"/>
    </location>
</feature>
<comment type="similarity">
    <text evidence="2 9">Belongs to the nucleoporin Nup85 family.</text>
</comment>
<dbReference type="GO" id="GO:0045893">
    <property type="term" value="P:positive regulation of DNA-templated transcription"/>
    <property type="evidence" value="ECO:0007669"/>
    <property type="project" value="TreeGrafter"/>
</dbReference>
<comment type="caution">
    <text evidence="11">The sequence shown here is derived from an EMBL/GenBank/DDBJ whole genome shotgun (WGS) entry which is preliminary data.</text>
</comment>
<comment type="subcellular location">
    <subcellularLocation>
        <location evidence="1 9">Nucleus</location>
        <location evidence="1 9">Nuclear pore complex</location>
    </subcellularLocation>
</comment>
<dbReference type="AlphaFoldDB" id="A0A9P4QVA8"/>
<keyword evidence="3 9" id="KW-0813">Transport</keyword>
<keyword evidence="7 9" id="KW-0906">Nuclear pore complex</keyword>
<dbReference type="GO" id="GO:0017056">
    <property type="term" value="F:structural constituent of nuclear pore"/>
    <property type="evidence" value="ECO:0007669"/>
    <property type="project" value="TreeGrafter"/>
</dbReference>
<evidence type="ECO:0000313" key="11">
    <source>
        <dbReference type="EMBL" id="KAF2731571.1"/>
    </source>
</evidence>
<accession>A0A9P4QVA8</accession>
<keyword evidence="4 9" id="KW-0509">mRNA transport</keyword>
<protein>
    <recommendedName>
        <fullName evidence="9">Nuclear pore complex protein Nup85</fullName>
    </recommendedName>
</protein>
<dbReference type="EMBL" id="ML996193">
    <property type="protein sequence ID" value="KAF2731571.1"/>
    <property type="molecule type" value="Genomic_DNA"/>
</dbReference>
<dbReference type="Proteomes" id="UP000799444">
    <property type="component" value="Unassembled WGS sequence"/>
</dbReference>
<evidence type="ECO:0000256" key="2">
    <source>
        <dbReference type="ARBA" id="ARBA00005573"/>
    </source>
</evidence>
<dbReference type="GO" id="GO:0006606">
    <property type="term" value="P:protein import into nucleus"/>
    <property type="evidence" value="ECO:0007669"/>
    <property type="project" value="TreeGrafter"/>
</dbReference>
<gene>
    <name evidence="11" type="ORF">EJ04DRAFT_514514</name>
</gene>
<name>A0A9P4QVA8_9PLEO</name>
<feature type="region of interest" description="Disordered" evidence="10">
    <location>
        <begin position="1"/>
        <end position="177"/>
    </location>
</feature>
<evidence type="ECO:0000256" key="4">
    <source>
        <dbReference type="ARBA" id="ARBA00022816"/>
    </source>
</evidence>
<dbReference type="GO" id="GO:0006406">
    <property type="term" value="P:mRNA export from nucleus"/>
    <property type="evidence" value="ECO:0007669"/>
    <property type="project" value="TreeGrafter"/>
</dbReference>
<evidence type="ECO:0000256" key="7">
    <source>
        <dbReference type="ARBA" id="ARBA00023132"/>
    </source>
</evidence>
<reference evidence="11" key="1">
    <citation type="journal article" date="2020" name="Stud. Mycol.">
        <title>101 Dothideomycetes genomes: a test case for predicting lifestyles and emergence of pathogens.</title>
        <authorList>
            <person name="Haridas S."/>
            <person name="Albert R."/>
            <person name="Binder M."/>
            <person name="Bloem J."/>
            <person name="Labutti K."/>
            <person name="Salamov A."/>
            <person name="Andreopoulos B."/>
            <person name="Baker S."/>
            <person name="Barry K."/>
            <person name="Bills G."/>
            <person name="Bluhm B."/>
            <person name="Cannon C."/>
            <person name="Castanera R."/>
            <person name="Culley D."/>
            <person name="Daum C."/>
            <person name="Ezra D."/>
            <person name="Gonzalez J."/>
            <person name="Henrissat B."/>
            <person name="Kuo A."/>
            <person name="Liang C."/>
            <person name="Lipzen A."/>
            <person name="Lutzoni F."/>
            <person name="Magnuson J."/>
            <person name="Mondo S."/>
            <person name="Nolan M."/>
            <person name="Ohm R."/>
            <person name="Pangilinan J."/>
            <person name="Park H.-J."/>
            <person name="Ramirez L."/>
            <person name="Alfaro M."/>
            <person name="Sun H."/>
            <person name="Tritt A."/>
            <person name="Yoshinaga Y."/>
            <person name="Zwiers L.-H."/>
            <person name="Turgeon B."/>
            <person name="Goodwin S."/>
            <person name="Spatafora J."/>
            <person name="Crous P."/>
            <person name="Grigoriev I."/>
        </authorList>
    </citation>
    <scope>NUCLEOTIDE SEQUENCE</scope>
    <source>
        <strain evidence="11">CBS 125425</strain>
    </source>
</reference>
<evidence type="ECO:0000256" key="3">
    <source>
        <dbReference type="ARBA" id="ARBA00022448"/>
    </source>
</evidence>
<feature type="region of interest" description="Disordered" evidence="10">
    <location>
        <begin position="992"/>
        <end position="1011"/>
    </location>
</feature>
<dbReference type="InterPro" id="IPR011502">
    <property type="entry name" value="Nucleoporin_Nup85"/>
</dbReference>
<dbReference type="GO" id="GO:0031080">
    <property type="term" value="C:nuclear pore outer ring"/>
    <property type="evidence" value="ECO:0007669"/>
    <property type="project" value="TreeGrafter"/>
</dbReference>
<feature type="compositionally biased region" description="Polar residues" evidence="10">
    <location>
        <begin position="992"/>
        <end position="1009"/>
    </location>
</feature>
<dbReference type="OrthoDB" id="5422384at2759"/>
<keyword evidence="5 9" id="KW-0653">Protein transport</keyword>